<gene>
    <name evidence="3" type="ORF">EIN_154520</name>
</gene>
<keyword evidence="3" id="KW-0413">Isomerase</keyword>
<dbReference type="GO" id="GO:0034976">
    <property type="term" value="P:response to endoplasmic reticulum stress"/>
    <property type="evidence" value="ECO:0007669"/>
    <property type="project" value="TreeGrafter"/>
</dbReference>
<proteinExistence type="inferred from homology"/>
<protein>
    <submittedName>
        <fullName evidence="3">Protein disulfide-isomerase, putative</fullName>
    </submittedName>
</protein>
<feature type="domain" description="Thioredoxin" evidence="2">
    <location>
        <begin position="19"/>
        <end position="114"/>
    </location>
</feature>
<evidence type="ECO:0000313" key="3">
    <source>
        <dbReference type="EMBL" id="ELP91385.1"/>
    </source>
</evidence>
<dbReference type="GO" id="GO:0006457">
    <property type="term" value="P:protein folding"/>
    <property type="evidence" value="ECO:0007669"/>
    <property type="project" value="TreeGrafter"/>
</dbReference>
<dbReference type="GO" id="GO:0003756">
    <property type="term" value="F:protein disulfide isomerase activity"/>
    <property type="evidence" value="ECO:0007669"/>
    <property type="project" value="TreeGrafter"/>
</dbReference>
<dbReference type="Pfam" id="PF00085">
    <property type="entry name" value="Thioredoxin"/>
    <property type="match status" value="1"/>
</dbReference>
<accession>A0A0A1U901</accession>
<dbReference type="KEGG" id="eiv:EIN_154520"/>
<evidence type="ECO:0000313" key="4">
    <source>
        <dbReference type="Proteomes" id="UP000014680"/>
    </source>
</evidence>
<dbReference type="OrthoDB" id="189920at2759"/>
<evidence type="ECO:0000256" key="1">
    <source>
        <dbReference type="ARBA" id="ARBA00006347"/>
    </source>
</evidence>
<dbReference type="GeneID" id="14890276"/>
<dbReference type="PANTHER" id="PTHR18929">
    <property type="entry name" value="PROTEIN DISULFIDE ISOMERASE"/>
    <property type="match status" value="1"/>
</dbReference>
<dbReference type="InterPro" id="IPR036249">
    <property type="entry name" value="Thioredoxin-like_sf"/>
</dbReference>
<dbReference type="PANTHER" id="PTHR18929:SF246">
    <property type="entry name" value="PROTEIN DISULFIDE ISOMERASE-LIKE 1-4"/>
    <property type="match status" value="1"/>
</dbReference>
<dbReference type="CDD" id="cd02981">
    <property type="entry name" value="PDI_b_family"/>
    <property type="match status" value="1"/>
</dbReference>
<evidence type="ECO:0000259" key="2">
    <source>
        <dbReference type="Pfam" id="PF00085"/>
    </source>
</evidence>
<dbReference type="OMA" id="NIQRMFP"/>
<reference evidence="3 4" key="1">
    <citation type="submission" date="2012-10" db="EMBL/GenBank/DDBJ databases">
        <authorList>
            <person name="Zafar N."/>
            <person name="Inman J."/>
            <person name="Hall N."/>
            <person name="Lorenzi H."/>
            <person name="Caler E."/>
        </authorList>
    </citation>
    <scope>NUCLEOTIDE SEQUENCE [LARGE SCALE GENOMIC DNA]</scope>
    <source>
        <strain evidence="3 4">IP1</strain>
    </source>
</reference>
<dbReference type="VEuPathDB" id="AmoebaDB:EIN_154520"/>
<dbReference type="GO" id="GO:0005783">
    <property type="term" value="C:endoplasmic reticulum"/>
    <property type="evidence" value="ECO:0007669"/>
    <property type="project" value="TreeGrafter"/>
</dbReference>
<keyword evidence="4" id="KW-1185">Reference proteome</keyword>
<organism evidence="3 4">
    <name type="scientific">Entamoeba invadens IP1</name>
    <dbReference type="NCBI Taxonomy" id="370355"/>
    <lineage>
        <taxon>Eukaryota</taxon>
        <taxon>Amoebozoa</taxon>
        <taxon>Evosea</taxon>
        <taxon>Archamoebae</taxon>
        <taxon>Mastigamoebida</taxon>
        <taxon>Entamoebidae</taxon>
        <taxon>Entamoeba</taxon>
    </lineage>
</organism>
<comment type="similarity">
    <text evidence="1">Belongs to the protein disulfide isomerase family.</text>
</comment>
<sequence length="508" mass="59292">MLVIFCVVALCSGLEQILNDQLNEFVTANKFSVIFYSLPWCIHCKELRPVIEELDAQNQNKRSENRTYALANIDCGASQCQITQFPQLLFYRNGVFFSSYDGLKKVASIQRWIHRNMEPVLSIVDEDDIEDFQNEYHTLMVFKFNSTKQIEKYSAFIENIVTRYFSESRRFMYFVKRGPSELAITAFTHSLFDENKLVKASFQTNTKSDELTFFIKEHIAYPYQKFTPEYQFLMKYFEKSVALIYSEDFNDGNLISQSLEKNWGNVFGGFVSLKDTITVNTTFGLNAQRLFPTKKHLRIITKAERITYDYFGKWTPKEMNKWIEDVIQSKVDPTIRSSVVPTQFNQNVTELTAETFDNFVSQDTNVVVLVHKGIHKNEQTYFKIFSSVANKLAKNPKIAFGHINVLLNDVLVKEPLFQLPTILVYPHIPTKYIEMPYAEYPDARQIYNFIRKNAEIGFDETDNLLFLDGTDYVSDDIAWTLEHYEQLFIKKRSQENASHNDINTKTEL</sequence>
<dbReference type="RefSeq" id="XP_004258156.1">
    <property type="nucleotide sequence ID" value="XM_004258108.1"/>
</dbReference>
<dbReference type="InterPro" id="IPR013766">
    <property type="entry name" value="Thioredoxin_domain"/>
</dbReference>
<dbReference type="CDD" id="cd02961">
    <property type="entry name" value="PDI_a_family"/>
    <property type="match status" value="1"/>
</dbReference>
<dbReference type="SUPFAM" id="SSF52833">
    <property type="entry name" value="Thioredoxin-like"/>
    <property type="match status" value="2"/>
</dbReference>
<dbReference type="AlphaFoldDB" id="A0A0A1U901"/>
<dbReference type="Proteomes" id="UP000014680">
    <property type="component" value="Unassembled WGS sequence"/>
</dbReference>
<dbReference type="Gene3D" id="3.40.30.10">
    <property type="entry name" value="Glutaredoxin"/>
    <property type="match status" value="2"/>
</dbReference>
<name>A0A0A1U901_ENTIV</name>
<dbReference type="EMBL" id="KB206474">
    <property type="protein sequence ID" value="ELP91385.1"/>
    <property type="molecule type" value="Genomic_DNA"/>
</dbReference>